<dbReference type="STRING" id="1602171.ST44_12360"/>
<reference evidence="2 3" key="1">
    <citation type="submission" date="2015-01" db="EMBL/GenBank/DDBJ databases">
        <title>Comparative genomics of non-oral Prevotella species.</title>
        <authorList>
            <person name="Accetto T."/>
            <person name="Nograsek B."/>
            <person name="Avgustin G."/>
        </authorList>
    </citation>
    <scope>NUCLEOTIDE SEQUENCE [LARGE SCALE GENOMIC DNA]</scope>
    <source>
        <strain evidence="2 3">P5-119</strain>
    </source>
</reference>
<keyword evidence="1" id="KW-1133">Transmembrane helix</keyword>
<feature type="transmembrane region" description="Helical" evidence="1">
    <location>
        <begin position="109"/>
        <end position="132"/>
    </location>
</feature>
<feature type="transmembrane region" description="Helical" evidence="1">
    <location>
        <begin position="231"/>
        <end position="247"/>
    </location>
</feature>
<dbReference type="Proteomes" id="UP000032046">
    <property type="component" value="Unassembled WGS sequence"/>
</dbReference>
<keyword evidence="1" id="KW-0812">Transmembrane</keyword>
<organism evidence="2 3">
    <name type="scientific">Prevotella pectinovora</name>
    <dbReference type="NCBI Taxonomy" id="1602169"/>
    <lineage>
        <taxon>Bacteria</taxon>
        <taxon>Pseudomonadati</taxon>
        <taxon>Bacteroidota</taxon>
        <taxon>Bacteroidia</taxon>
        <taxon>Bacteroidales</taxon>
        <taxon>Prevotellaceae</taxon>
        <taxon>Prevotella</taxon>
    </lineage>
</organism>
<dbReference type="EMBL" id="JXQK01000088">
    <property type="protein sequence ID" value="KIP60181.1"/>
    <property type="molecule type" value="Genomic_DNA"/>
</dbReference>
<sequence>MKNIFIQIGRMFRVKKNEVIPSLSALTVYIILNALIIMRYYDSFSKVHVAFWKNFIKKFSVSGFDPITYVVLSTWGPKYDIHRHPLLAFFVYPLYLLNTALMDLTGLNLVQFIIALILLFLMFYSFIFMMRICRDIIGLRNTDAALLSGFLFSCAYIMLTFIVPDHFAPSMFMLLMALYVCGVKIRDKKRLNGWQAVLMFIFTAGTTLSNGAKIVIDALFVEGKRFFRPKYLIFAIAIPCAGMWYLSDAEYRYYRLPVEQQRRADVKKASEREWAKNHAAFMDTTTIMDSAEAEKAFKVWDNKRILAKYRKDQKLPWNAHKGKPLVKKGMLQYTDMTTPRWQSLVDNVFGETIQLHQDYLLGDTLRDRPVFVSYRNVVNYIVEAAIVLLFLFGIWCGRKSRFLWMALLGFGIDFTVHVILGFGLNEVYIMGAHWLFIIPIAIAFAMKKAEGRRLLALRALLGIITAFLLIYNGSLLVGYFLA</sequence>
<feature type="transmembrane region" description="Helical" evidence="1">
    <location>
        <begin position="459"/>
        <end position="481"/>
    </location>
</feature>
<feature type="transmembrane region" description="Helical" evidence="1">
    <location>
        <begin position="20"/>
        <end position="41"/>
    </location>
</feature>
<evidence type="ECO:0000256" key="1">
    <source>
        <dbReference type="SAM" id="Phobius"/>
    </source>
</evidence>
<keyword evidence="3" id="KW-1185">Reference proteome</keyword>
<feature type="transmembrane region" description="Helical" evidence="1">
    <location>
        <begin position="402"/>
        <end position="422"/>
    </location>
</feature>
<evidence type="ECO:0000313" key="2">
    <source>
        <dbReference type="EMBL" id="KIP60181.1"/>
    </source>
</evidence>
<accession>A0A0D0IR95</accession>
<name>A0A0D0IR95_9BACT</name>
<feature type="transmembrane region" description="Helical" evidence="1">
    <location>
        <begin position="144"/>
        <end position="162"/>
    </location>
</feature>
<proteinExistence type="predicted"/>
<feature type="transmembrane region" description="Helical" evidence="1">
    <location>
        <begin position="428"/>
        <end position="447"/>
    </location>
</feature>
<feature type="transmembrane region" description="Helical" evidence="1">
    <location>
        <begin position="377"/>
        <end position="395"/>
    </location>
</feature>
<protein>
    <submittedName>
        <fullName evidence="2">Contig88, whole genome shotgun sequence</fullName>
    </submittedName>
</protein>
<gene>
    <name evidence="2" type="ORF">ST44_12360</name>
</gene>
<dbReference type="AlphaFoldDB" id="A0A0D0IR95"/>
<dbReference type="InterPro" id="IPR045726">
    <property type="entry name" value="DUF6080"/>
</dbReference>
<dbReference type="Pfam" id="PF19558">
    <property type="entry name" value="DUF6080"/>
    <property type="match status" value="1"/>
</dbReference>
<evidence type="ECO:0000313" key="3">
    <source>
        <dbReference type="Proteomes" id="UP000032046"/>
    </source>
</evidence>
<keyword evidence="1" id="KW-0472">Membrane</keyword>
<comment type="caution">
    <text evidence="2">The sequence shown here is derived from an EMBL/GenBank/DDBJ whole genome shotgun (WGS) entry which is preliminary data.</text>
</comment>